<feature type="domain" description="Glycosyltransferase 2-like" evidence="1">
    <location>
        <begin position="5"/>
        <end position="127"/>
    </location>
</feature>
<accession>A0ABZ3C2L6</accession>
<sequence>MPQLTVVVPTYRRPDLLRIALGSLRAQTYTDFVVLVCDNANDPEVKTMIGELEDSRFTYVGRPENIGLMRNAVEGFGAARTPFAAKLDDDDTWHPEFLARVMPPLLADDQLVLAFSDMRFVGPAGEHLDGAQERIDASKQLAYVPAGLIRPLAPYAIRGVVPLNATVFRRDLVDWNAVPEDTATAFDLHIVLELCGHDAAGHHVAERLVDYRLHPAADTSTGLVRQLCGSSRALAHALESGAYEGVADVESARAILNVRLARAAIGLGDAGVARRAARAALRDRPSLEALRLAVLAQLPGPLASRVVAARGQRWRRTHPDLRGQRVN</sequence>
<dbReference type="CDD" id="cd00761">
    <property type="entry name" value="Glyco_tranf_GTA_type"/>
    <property type="match status" value="1"/>
</dbReference>
<name>A0ABZ3C2L6_9ACTN</name>
<dbReference type="PANTHER" id="PTHR22916">
    <property type="entry name" value="GLYCOSYLTRANSFERASE"/>
    <property type="match status" value="1"/>
</dbReference>
<dbReference type="Gene3D" id="3.90.550.10">
    <property type="entry name" value="Spore Coat Polysaccharide Biosynthesis Protein SpsA, Chain A"/>
    <property type="match status" value="1"/>
</dbReference>
<proteinExistence type="predicted"/>
<reference evidence="2 3" key="1">
    <citation type="journal article" date="2023" name="Environ Microbiome">
        <title>A coral-associated actinobacterium mitigates coral bleaching under heat stress.</title>
        <authorList>
            <person name="Li J."/>
            <person name="Zou Y."/>
            <person name="Li Q."/>
            <person name="Zhang J."/>
            <person name="Bourne D.G."/>
            <person name="Lyu Y."/>
            <person name="Liu C."/>
            <person name="Zhang S."/>
        </authorList>
    </citation>
    <scope>NUCLEOTIDE SEQUENCE [LARGE SCALE GENOMIC DNA]</scope>
    <source>
        <strain evidence="2 3">SCSIO 13291</strain>
    </source>
</reference>
<keyword evidence="3" id="KW-1185">Reference proteome</keyword>
<organism evidence="2 3">
    <name type="scientific">Propioniciclava soli</name>
    <dbReference type="NCBI Taxonomy" id="2775081"/>
    <lineage>
        <taxon>Bacteria</taxon>
        <taxon>Bacillati</taxon>
        <taxon>Actinomycetota</taxon>
        <taxon>Actinomycetes</taxon>
        <taxon>Propionibacteriales</taxon>
        <taxon>Propionibacteriaceae</taxon>
        <taxon>Propioniciclava</taxon>
    </lineage>
</organism>
<gene>
    <name evidence="2" type="ORF">PCC79_09400</name>
</gene>
<dbReference type="RefSeq" id="WP_342371667.1">
    <property type="nucleotide sequence ID" value="NZ_CP115965.1"/>
</dbReference>
<dbReference type="SUPFAM" id="SSF53448">
    <property type="entry name" value="Nucleotide-diphospho-sugar transferases"/>
    <property type="match status" value="1"/>
</dbReference>
<evidence type="ECO:0000313" key="2">
    <source>
        <dbReference type="EMBL" id="WZW97135.1"/>
    </source>
</evidence>
<dbReference type="EMBL" id="CP115965">
    <property type="protein sequence ID" value="WZW97135.1"/>
    <property type="molecule type" value="Genomic_DNA"/>
</dbReference>
<protein>
    <submittedName>
        <fullName evidence="2">Glycosyltransferase family A protein</fullName>
    </submittedName>
</protein>
<dbReference type="InterPro" id="IPR029044">
    <property type="entry name" value="Nucleotide-diphossugar_trans"/>
</dbReference>
<dbReference type="Pfam" id="PF00535">
    <property type="entry name" value="Glycos_transf_2"/>
    <property type="match status" value="1"/>
</dbReference>
<dbReference type="PANTHER" id="PTHR22916:SF3">
    <property type="entry name" value="UDP-GLCNAC:BETAGAL BETA-1,3-N-ACETYLGLUCOSAMINYLTRANSFERASE-LIKE PROTEIN 1"/>
    <property type="match status" value="1"/>
</dbReference>
<dbReference type="Proteomes" id="UP001434337">
    <property type="component" value="Chromosome"/>
</dbReference>
<evidence type="ECO:0000259" key="1">
    <source>
        <dbReference type="Pfam" id="PF00535"/>
    </source>
</evidence>
<dbReference type="InterPro" id="IPR001173">
    <property type="entry name" value="Glyco_trans_2-like"/>
</dbReference>
<evidence type="ECO:0000313" key="3">
    <source>
        <dbReference type="Proteomes" id="UP001434337"/>
    </source>
</evidence>